<dbReference type="CDD" id="cd14962">
    <property type="entry name" value="NHL_like_6"/>
    <property type="match status" value="1"/>
</dbReference>
<dbReference type="EMBL" id="JXBL01000001">
    <property type="protein sequence ID" value="KIE42158.1"/>
    <property type="molecule type" value="Genomic_DNA"/>
</dbReference>
<feature type="repeat" description="NHL" evidence="2">
    <location>
        <begin position="166"/>
        <end position="209"/>
    </location>
</feature>
<feature type="repeat" description="NHL" evidence="2">
    <location>
        <begin position="259"/>
        <end position="302"/>
    </location>
</feature>
<dbReference type="Pfam" id="PF01436">
    <property type="entry name" value="NHL"/>
    <property type="match status" value="2"/>
</dbReference>
<reference evidence="3 4" key="1">
    <citation type="submission" date="2015-01" db="EMBL/GenBank/DDBJ databases">
        <title>Genome sequence of the anaerobic bacterium Geobacter soli GSS01, a dissimilatory Fe(III) reducer from soil.</title>
        <authorList>
            <person name="Yang G."/>
            <person name="Zhou S."/>
        </authorList>
    </citation>
    <scope>NUCLEOTIDE SEQUENCE [LARGE SCALE GENOMIC DNA]</scope>
    <source>
        <strain evidence="3 4">GSS01</strain>
    </source>
</reference>
<comment type="caution">
    <text evidence="3">The sequence shown here is derived from an EMBL/GenBank/DDBJ whole genome shotgun (WGS) entry which is preliminary data.</text>
</comment>
<dbReference type="InterPro" id="IPR050952">
    <property type="entry name" value="TRIM-NHL_E3_ligases"/>
</dbReference>
<proteinExistence type="predicted"/>
<dbReference type="PANTHER" id="PTHR24104">
    <property type="entry name" value="E3 UBIQUITIN-PROTEIN LIGASE NHLRC1-RELATED"/>
    <property type="match status" value="1"/>
</dbReference>
<dbReference type="GO" id="GO:0000209">
    <property type="term" value="P:protein polyubiquitination"/>
    <property type="evidence" value="ECO:0007669"/>
    <property type="project" value="TreeGrafter"/>
</dbReference>
<dbReference type="RefSeq" id="WP_039644461.1">
    <property type="nucleotide sequence ID" value="NZ_JXBL01000001.1"/>
</dbReference>
<feature type="repeat" description="NHL" evidence="2">
    <location>
        <begin position="221"/>
        <end position="255"/>
    </location>
</feature>
<protein>
    <recommendedName>
        <fullName evidence="5">6-bladed beta-propeller</fullName>
    </recommendedName>
</protein>
<dbReference type="Gene3D" id="2.120.10.30">
    <property type="entry name" value="TolB, C-terminal domain"/>
    <property type="match status" value="3"/>
</dbReference>
<dbReference type="InterPro" id="IPR001258">
    <property type="entry name" value="NHL_repeat"/>
</dbReference>
<keyword evidence="1" id="KW-0677">Repeat</keyword>
<evidence type="ECO:0000256" key="1">
    <source>
        <dbReference type="ARBA" id="ARBA00022737"/>
    </source>
</evidence>
<dbReference type="InterPro" id="IPR011042">
    <property type="entry name" value="6-blade_b-propeller_TolB-like"/>
</dbReference>
<gene>
    <name evidence="3" type="ORF">SE37_05755</name>
</gene>
<feature type="repeat" description="NHL" evidence="2">
    <location>
        <begin position="306"/>
        <end position="349"/>
    </location>
</feature>
<sequence>MRRSRCASVILLLLVLSSLLPIMGCGGPSALSVASLRDPSVDMTWPPAPHPARIRFLREISGPEQIKAEPGALARFLEFVTGEQFQPVPFVTPYGVVSDGGALLFVSDSSSGVVHRIDLARQKVSYIVQAGEEFLSSPVGLALSPSGEVYVSDSVNAKVYVFSHRGEFLHVLADGQVGFRRPAGLAVNSKGVLFVVDVLAHKLKVFDKNERYMGEFPADDGGGELNLPSHVAVDKDDKVYVTDALNFTVKIYDEAGRYLRSIGEIGDAPGSFARPRGVAVDSDLNVYVIDAAFDNFQIFNQEGQLLLFVGKPGKKTGEFYMPSGIHIDRNDRIFISDSYNRRVQVFEYLKEENR</sequence>
<feature type="repeat" description="NHL" evidence="2">
    <location>
        <begin position="124"/>
        <end position="165"/>
    </location>
</feature>
<organism evidence="3 4">
    <name type="scientific">Geobacter soli</name>
    <dbReference type="NCBI Taxonomy" id="1510391"/>
    <lineage>
        <taxon>Bacteria</taxon>
        <taxon>Pseudomonadati</taxon>
        <taxon>Thermodesulfobacteriota</taxon>
        <taxon>Desulfuromonadia</taxon>
        <taxon>Geobacterales</taxon>
        <taxon>Geobacteraceae</taxon>
        <taxon>Geobacter</taxon>
    </lineage>
</organism>
<dbReference type="PANTHER" id="PTHR24104:SF25">
    <property type="entry name" value="PROTEIN LIN-41"/>
    <property type="match status" value="1"/>
</dbReference>
<evidence type="ECO:0000313" key="3">
    <source>
        <dbReference type="EMBL" id="KIE42158.1"/>
    </source>
</evidence>
<dbReference type="PROSITE" id="PS51125">
    <property type="entry name" value="NHL"/>
    <property type="match status" value="5"/>
</dbReference>
<name>A0A0C1TS48_9BACT</name>
<keyword evidence="4" id="KW-1185">Reference proteome</keyword>
<evidence type="ECO:0000313" key="4">
    <source>
        <dbReference type="Proteomes" id="UP000031433"/>
    </source>
</evidence>
<accession>A0A0C1TS48</accession>
<dbReference type="SUPFAM" id="SSF101898">
    <property type="entry name" value="NHL repeat"/>
    <property type="match status" value="1"/>
</dbReference>
<evidence type="ECO:0008006" key="5">
    <source>
        <dbReference type="Google" id="ProtNLM"/>
    </source>
</evidence>
<dbReference type="Pfam" id="PF17170">
    <property type="entry name" value="DUF5128"/>
    <property type="match status" value="1"/>
</dbReference>
<evidence type="ECO:0000256" key="2">
    <source>
        <dbReference type="PROSITE-ProRule" id="PRU00504"/>
    </source>
</evidence>
<dbReference type="Proteomes" id="UP000031433">
    <property type="component" value="Unassembled WGS sequence"/>
</dbReference>
<dbReference type="GO" id="GO:0061630">
    <property type="term" value="F:ubiquitin protein ligase activity"/>
    <property type="evidence" value="ECO:0007669"/>
    <property type="project" value="TreeGrafter"/>
</dbReference>
<dbReference type="AlphaFoldDB" id="A0A0C1TS48"/>
<dbReference type="GO" id="GO:0043161">
    <property type="term" value="P:proteasome-mediated ubiquitin-dependent protein catabolic process"/>
    <property type="evidence" value="ECO:0007669"/>
    <property type="project" value="TreeGrafter"/>
</dbReference>